<dbReference type="Proteomes" id="UP000324832">
    <property type="component" value="Unassembled WGS sequence"/>
</dbReference>
<name>A0A5E4QMU0_9NEOP</name>
<organism evidence="1 2">
    <name type="scientific">Leptidea sinapis</name>
    <dbReference type="NCBI Taxonomy" id="189913"/>
    <lineage>
        <taxon>Eukaryota</taxon>
        <taxon>Metazoa</taxon>
        <taxon>Ecdysozoa</taxon>
        <taxon>Arthropoda</taxon>
        <taxon>Hexapoda</taxon>
        <taxon>Insecta</taxon>
        <taxon>Pterygota</taxon>
        <taxon>Neoptera</taxon>
        <taxon>Endopterygota</taxon>
        <taxon>Lepidoptera</taxon>
        <taxon>Glossata</taxon>
        <taxon>Ditrysia</taxon>
        <taxon>Papilionoidea</taxon>
        <taxon>Pieridae</taxon>
        <taxon>Dismorphiinae</taxon>
        <taxon>Leptidea</taxon>
    </lineage>
</organism>
<dbReference type="EMBL" id="FZQP02003901">
    <property type="protein sequence ID" value="VVC98998.1"/>
    <property type="molecule type" value="Genomic_DNA"/>
</dbReference>
<evidence type="ECO:0000313" key="2">
    <source>
        <dbReference type="Proteomes" id="UP000324832"/>
    </source>
</evidence>
<sequence>MNTHLETILLDSRQYTPIYFVEAPSIEQPASIVASQSDERPVSAKLKEFYENSGKLEDNLNIQQNNKQQPNLVNNVGNGLKLANFVLAQSQNKTNTIKINATTTKNVVFNPVFITNSNNSLVHSSKTAVCSKIIKPILRQGHQKSKTSQVLPKLKPKENNTKPIKSVQLIKLGETYHSLNELSDEQMKIVNHAINIYNNPKIMAKDQKYDPATSTKVVYKVVPPKDISVIGTNKAIVKSKKVESKRNTIKKQDKKEYKKNLKEDDPTLVQNEIFNSLYSLQRHYESDPTHAPGKCHSNLFQCLLAIIKTSCKQDKASIFIQQLQQLIDTIKSLIPCLLRTDGLSKGEPSTINEDIGRVLGLDPGKYIFNLDALDCVKDKDGHCLHSQPLNHTNQSTQVANNNNDNITSPLIDNCAQINMNKKWTTVGKRIEQGGKPRLYTNNKKIKLTAQSELPTQLKDEDIAAFFSNTQKTDIHINQNKSDKVAKKTDGEMEQDINIENFKKPPHIKFHSTHFDIRSSPIKPTTKPTHFTRFQINPDKILKFNIQEIKPLISQENGIMAGNQENNIMETDIPEQNNTIMENITSCDNLNEIGFDTTKDWPMKYVQSETHSAETLLNESTDFLKSNNLLQSDLNHINDTHKPLENIATDSQMASNNSLLSQVSELNFFDSLGNTCLSFPDDSARNSSVNDFQLDLLFSS</sequence>
<protein>
    <submittedName>
        <fullName evidence="1">Uncharacterized protein</fullName>
    </submittedName>
</protein>
<evidence type="ECO:0000313" key="1">
    <source>
        <dbReference type="EMBL" id="VVC98998.1"/>
    </source>
</evidence>
<gene>
    <name evidence="1" type="ORF">LSINAPIS_LOCUS9954</name>
</gene>
<reference evidence="1 2" key="1">
    <citation type="submission" date="2017-07" db="EMBL/GenBank/DDBJ databases">
        <authorList>
            <person name="Talla V."/>
            <person name="Backstrom N."/>
        </authorList>
    </citation>
    <scope>NUCLEOTIDE SEQUENCE [LARGE SCALE GENOMIC DNA]</scope>
</reference>
<dbReference type="AlphaFoldDB" id="A0A5E4QMU0"/>
<proteinExistence type="predicted"/>
<accession>A0A5E4QMU0</accession>
<keyword evidence="2" id="KW-1185">Reference proteome</keyword>